<comment type="caution">
    <text evidence="7">The sequence shown here is derived from an EMBL/GenBank/DDBJ whole genome shotgun (WGS) entry which is preliminary data.</text>
</comment>
<evidence type="ECO:0000313" key="8">
    <source>
        <dbReference type="Proteomes" id="UP001412067"/>
    </source>
</evidence>
<evidence type="ECO:0000256" key="3">
    <source>
        <dbReference type="ARBA" id="ARBA00022679"/>
    </source>
</evidence>
<feature type="domain" description="Ubiquitin conjugation factor E4 core" evidence="6">
    <location>
        <begin position="88"/>
        <end position="274"/>
    </location>
</feature>
<dbReference type="Pfam" id="PF10408">
    <property type="entry name" value="Ufd2P_core"/>
    <property type="match status" value="1"/>
</dbReference>
<dbReference type="EMBL" id="JBBWWR010000019">
    <property type="protein sequence ID" value="KAK8942265.1"/>
    <property type="molecule type" value="Genomic_DNA"/>
</dbReference>
<dbReference type="InterPro" id="IPR045132">
    <property type="entry name" value="UBE4"/>
</dbReference>
<proteinExistence type="predicted"/>
<dbReference type="PANTHER" id="PTHR13931:SF2">
    <property type="entry name" value="UBIQUITIN CONJUGATION FACTOR E4 B"/>
    <property type="match status" value="1"/>
</dbReference>
<evidence type="ECO:0000256" key="5">
    <source>
        <dbReference type="ARBA" id="ARBA00023242"/>
    </source>
</evidence>
<keyword evidence="5" id="KW-0539">Nucleus</keyword>
<keyword evidence="4" id="KW-0833">Ubl conjugation pathway</keyword>
<organism evidence="7 8">
    <name type="scientific">Platanthera guangdongensis</name>
    <dbReference type="NCBI Taxonomy" id="2320717"/>
    <lineage>
        <taxon>Eukaryota</taxon>
        <taxon>Viridiplantae</taxon>
        <taxon>Streptophyta</taxon>
        <taxon>Embryophyta</taxon>
        <taxon>Tracheophyta</taxon>
        <taxon>Spermatophyta</taxon>
        <taxon>Magnoliopsida</taxon>
        <taxon>Liliopsida</taxon>
        <taxon>Asparagales</taxon>
        <taxon>Orchidaceae</taxon>
        <taxon>Orchidoideae</taxon>
        <taxon>Orchideae</taxon>
        <taxon>Orchidinae</taxon>
        <taxon>Platanthera</taxon>
    </lineage>
</organism>
<gene>
    <name evidence="7" type="primary">PUB1</name>
    <name evidence="7" type="ORF">KSP40_PGU008322</name>
</gene>
<name>A0ABR2LJK0_9ASPA</name>
<reference evidence="7 8" key="1">
    <citation type="journal article" date="2022" name="Nat. Plants">
        <title>Genomes of leafy and leafless Platanthera orchids illuminate the evolution of mycoheterotrophy.</title>
        <authorList>
            <person name="Li M.H."/>
            <person name="Liu K.W."/>
            <person name="Li Z."/>
            <person name="Lu H.C."/>
            <person name="Ye Q.L."/>
            <person name="Zhang D."/>
            <person name="Wang J.Y."/>
            <person name="Li Y.F."/>
            <person name="Zhong Z.M."/>
            <person name="Liu X."/>
            <person name="Yu X."/>
            <person name="Liu D.K."/>
            <person name="Tu X.D."/>
            <person name="Liu B."/>
            <person name="Hao Y."/>
            <person name="Liao X.Y."/>
            <person name="Jiang Y.T."/>
            <person name="Sun W.H."/>
            <person name="Chen J."/>
            <person name="Chen Y.Q."/>
            <person name="Ai Y."/>
            <person name="Zhai J.W."/>
            <person name="Wu S.S."/>
            <person name="Zhou Z."/>
            <person name="Hsiao Y.Y."/>
            <person name="Wu W.L."/>
            <person name="Chen Y.Y."/>
            <person name="Lin Y.F."/>
            <person name="Hsu J.L."/>
            <person name="Li C.Y."/>
            <person name="Wang Z.W."/>
            <person name="Zhao X."/>
            <person name="Zhong W.Y."/>
            <person name="Ma X.K."/>
            <person name="Ma L."/>
            <person name="Huang J."/>
            <person name="Chen G.Z."/>
            <person name="Huang M.Z."/>
            <person name="Huang L."/>
            <person name="Peng D.H."/>
            <person name="Luo Y.B."/>
            <person name="Zou S.Q."/>
            <person name="Chen S.P."/>
            <person name="Lan S."/>
            <person name="Tsai W.C."/>
            <person name="Van de Peer Y."/>
            <person name="Liu Z.J."/>
        </authorList>
    </citation>
    <scope>NUCLEOTIDE SEQUENCE [LARGE SCALE GENOMIC DNA]</scope>
    <source>
        <strain evidence="7">Lor288</strain>
    </source>
</reference>
<keyword evidence="8" id="KW-1185">Reference proteome</keyword>
<dbReference type="Proteomes" id="UP001412067">
    <property type="component" value="Unassembled WGS sequence"/>
</dbReference>
<keyword evidence="3" id="KW-0808">Transferase</keyword>
<evidence type="ECO:0000256" key="1">
    <source>
        <dbReference type="ARBA" id="ARBA00004123"/>
    </source>
</evidence>
<evidence type="ECO:0000256" key="2">
    <source>
        <dbReference type="ARBA" id="ARBA00004906"/>
    </source>
</evidence>
<sequence length="280" mass="31766">MERVLIDRLSGIFPSAKPPFPYLIGSFRRSVDESRRVLSMNDLFVFPKIESAIKQAKRLLVSYCRIHVGNLDMFAVGKPTTSELLDLIFHVSALPDHKDFSSSPDVGQYYFLEASIRRPADRLSSFTTIKTVTNILYNGLGEVILSFLKNIDTKEKVLDYLAAMIAKNSARSHMQVDPLSCANTGLFVNLSTIMLRLSRPFLDSNTTKRDKIDPKYVFFNHRLDLRSFICECFVMTARVLNLGLMKALSDFKHIAQELAVFEDLSSFKAMREQGATPQHI</sequence>
<evidence type="ECO:0000259" key="6">
    <source>
        <dbReference type="Pfam" id="PF10408"/>
    </source>
</evidence>
<accession>A0ABR2LJK0</accession>
<evidence type="ECO:0000313" key="7">
    <source>
        <dbReference type="EMBL" id="KAK8942265.1"/>
    </source>
</evidence>
<protein>
    <submittedName>
        <fullName evidence="7">Ubiquitin conjugation factor E4</fullName>
    </submittedName>
</protein>
<comment type="pathway">
    <text evidence="2">Protein modification; protein ubiquitination.</text>
</comment>
<dbReference type="PANTHER" id="PTHR13931">
    <property type="entry name" value="UBIQUITINATION FACTOR E4"/>
    <property type="match status" value="1"/>
</dbReference>
<comment type="subcellular location">
    <subcellularLocation>
        <location evidence="1">Nucleus</location>
    </subcellularLocation>
</comment>
<evidence type="ECO:0000256" key="4">
    <source>
        <dbReference type="ARBA" id="ARBA00022786"/>
    </source>
</evidence>
<dbReference type="InterPro" id="IPR019474">
    <property type="entry name" value="Ub_conjug_fac_E4_core"/>
</dbReference>